<keyword evidence="7" id="KW-0539">Nucleus</keyword>
<keyword evidence="4 8" id="KW-0863">Zinc-finger</keyword>
<evidence type="ECO:0000256" key="3">
    <source>
        <dbReference type="ARBA" id="ARBA00022737"/>
    </source>
</evidence>
<dbReference type="GO" id="GO:0005667">
    <property type="term" value="C:transcription regulator complex"/>
    <property type="evidence" value="ECO:0007669"/>
    <property type="project" value="TreeGrafter"/>
</dbReference>
<feature type="compositionally biased region" description="Low complexity" evidence="9">
    <location>
        <begin position="113"/>
        <end position="128"/>
    </location>
</feature>
<feature type="compositionally biased region" description="Low complexity" evidence="9">
    <location>
        <begin position="71"/>
        <end position="85"/>
    </location>
</feature>
<evidence type="ECO:0000256" key="9">
    <source>
        <dbReference type="SAM" id="MobiDB-lite"/>
    </source>
</evidence>
<protein>
    <submittedName>
        <fullName evidence="11">C2H2-type domain-containing protein</fullName>
    </submittedName>
</protein>
<dbReference type="PROSITE" id="PS50157">
    <property type="entry name" value="ZINC_FINGER_C2H2_2"/>
    <property type="match status" value="2"/>
</dbReference>
<feature type="region of interest" description="Disordered" evidence="9">
    <location>
        <begin position="353"/>
        <end position="457"/>
    </location>
</feature>
<feature type="region of interest" description="Disordered" evidence="9">
    <location>
        <begin position="300"/>
        <end position="319"/>
    </location>
</feature>
<sequence length="457" mass="49702">LSFIEQLSSYSLFQGCGKRFSLDFNLRTHLRIHTGDRPYPCPQPGCSKRFAQSTNLKSHLATHTKLRSPHSASAASSTPTNPNPNCGGLGSTSGLTRVKQASFLTEHQKHHQLGQQQQQGRQQTPSQGCGFFLSNPGSSTTTVPSTALSPFDTSRAASNSSYMTATTATAFYKPFGEDDVISFSNSPTTLFLSSTNSTSIMKTASSHLLAFQSSGGSATSTQQPSSCVSPSRPRILLTNRGRSLAFQRNAPAQTPTAATTLTLIKREDYSSHFEDPLLSSTVLPNPPPLHCKANRKQNLFPPTQGIPQTGLSSGKSTGDEEEIHEIGSIKVEMNEDVEGVRQEDEEDFICDIPLSASNSTGPAGSITCGVARRGRKKASKRGGSVNRSPIIPKSSPYFTRSSVPTSAVNRRQRRQRRLQQQNKRGRGTTTLSSSSSYQRGMTRSHHHYQPVMRRRVL</sequence>
<evidence type="ECO:0000256" key="7">
    <source>
        <dbReference type="ARBA" id="ARBA00023242"/>
    </source>
</evidence>
<dbReference type="Pfam" id="PF00096">
    <property type="entry name" value="zf-C2H2"/>
    <property type="match status" value="1"/>
</dbReference>
<dbReference type="FunFam" id="3.30.160.60:FF:000104">
    <property type="entry name" value="Transcriptional repressor protein YY1"/>
    <property type="match status" value="1"/>
</dbReference>
<comment type="subcellular location">
    <subcellularLocation>
        <location evidence="1">Nucleus</location>
    </subcellularLocation>
</comment>
<reference evidence="11" key="1">
    <citation type="submission" date="2017-02" db="UniProtKB">
        <authorList>
            <consortium name="WormBaseParasite"/>
        </authorList>
    </citation>
    <scope>IDENTIFICATION</scope>
</reference>
<evidence type="ECO:0000256" key="1">
    <source>
        <dbReference type="ARBA" id="ARBA00004123"/>
    </source>
</evidence>
<feature type="compositionally biased region" description="Basic residues" evidence="9">
    <location>
        <begin position="442"/>
        <end position="457"/>
    </location>
</feature>
<feature type="compositionally biased region" description="Polar residues" evidence="9">
    <location>
        <begin position="427"/>
        <end position="441"/>
    </location>
</feature>
<dbReference type="STRING" id="102285.A0A0R3TZY9"/>
<evidence type="ECO:0000256" key="5">
    <source>
        <dbReference type="ARBA" id="ARBA00022833"/>
    </source>
</evidence>
<evidence type="ECO:0000259" key="10">
    <source>
        <dbReference type="PROSITE" id="PS50157"/>
    </source>
</evidence>
<dbReference type="PROSITE" id="PS00028">
    <property type="entry name" value="ZINC_FINGER_C2H2_1"/>
    <property type="match status" value="1"/>
</dbReference>
<evidence type="ECO:0000256" key="2">
    <source>
        <dbReference type="ARBA" id="ARBA00022723"/>
    </source>
</evidence>
<dbReference type="Gene3D" id="3.30.160.60">
    <property type="entry name" value="Classic Zinc Finger"/>
    <property type="match status" value="2"/>
</dbReference>
<dbReference type="GO" id="GO:0031519">
    <property type="term" value="C:PcG protein complex"/>
    <property type="evidence" value="ECO:0007669"/>
    <property type="project" value="TreeGrafter"/>
</dbReference>
<feature type="domain" description="C2H2-type" evidence="10">
    <location>
        <begin position="10"/>
        <end position="38"/>
    </location>
</feature>
<dbReference type="WBParaSite" id="HNAJ_0001343801-mRNA-1">
    <property type="protein sequence ID" value="HNAJ_0001343801-mRNA-1"/>
    <property type="gene ID" value="HNAJ_0001343801"/>
</dbReference>
<organism evidence="11">
    <name type="scientific">Rodentolepis nana</name>
    <name type="common">Dwarf tapeworm</name>
    <name type="synonym">Hymenolepis nana</name>
    <dbReference type="NCBI Taxonomy" id="102285"/>
    <lineage>
        <taxon>Eukaryota</taxon>
        <taxon>Metazoa</taxon>
        <taxon>Spiralia</taxon>
        <taxon>Lophotrochozoa</taxon>
        <taxon>Platyhelminthes</taxon>
        <taxon>Cestoda</taxon>
        <taxon>Eucestoda</taxon>
        <taxon>Cyclophyllidea</taxon>
        <taxon>Hymenolepididae</taxon>
        <taxon>Rodentolepis</taxon>
    </lineage>
</organism>
<accession>A0A0R3TZY9</accession>
<name>A0A0R3TZY9_RODNA</name>
<dbReference type="GO" id="GO:0000981">
    <property type="term" value="F:DNA-binding transcription factor activity, RNA polymerase II-specific"/>
    <property type="evidence" value="ECO:0007669"/>
    <property type="project" value="TreeGrafter"/>
</dbReference>
<keyword evidence="2" id="KW-0479">Metal-binding</keyword>
<dbReference type="GO" id="GO:0000785">
    <property type="term" value="C:chromatin"/>
    <property type="evidence" value="ECO:0007669"/>
    <property type="project" value="TreeGrafter"/>
</dbReference>
<evidence type="ECO:0000256" key="6">
    <source>
        <dbReference type="ARBA" id="ARBA00023125"/>
    </source>
</evidence>
<feature type="compositionally biased region" description="Polar residues" evidence="9">
    <location>
        <begin position="135"/>
        <end position="146"/>
    </location>
</feature>
<dbReference type="GO" id="GO:0008270">
    <property type="term" value="F:zinc ion binding"/>
    <property type="evidence" value="ECO:0007669"/>
    <property type="project" value="UniProtKB-KW"/>
</dbReference>
<feature type="compositionally biased region" description="Polar residues" evidence="9">
    <location>
        <begin position="396"/>
        <end position="409"/>
    </location>
</feature>
<feature type="compositionally biased region" description="Low complexity" evidence="9">
    <location>
        <begin position="214"/>
        <end position="226"/>
    </location>
</feature>
<dbReference type="PANTHER" id="PTHR14003:SF19">
    <property type="entry name" value="YY2 TRANSCRIPTION FACTOR"/>
    <property type="match status" value="1"/>
</dbReference>
<feature type="domain" description="C2H2-type" evidence="10">
    <location>
        <begin position="39"/>
        <end position="68"/>
    </location>
</feature>
<keyword evidence="5" id="KW-0862">Zinc</keyword>
<feature type="compositionally biased region" description="Polar residues" evidence="9">
    <location>
        <begin position="300"/>
        <end position="316"/>
    </location>
</feature>
<feature type="region of interest" description="Disordered" evidence="9">
    <location>
        <begin position="106"/>
        <end position="146"/>
    </location>
</feature>
<dbReference type="PANTHER" id="PTHR14003">
    <property type="entry name" value="TRANSCRIPTIONAL REPRESSOR PROTEIN YY"/>
    <property type="match status" value="1"/>
</dbReference>
<evidence type="ECO:0000256" key="4">
    <source>
        <dbReference type="ARBA" id="ARBA00022771"/>
    </source>
</evidence>
<proteinExistence type="predicted"/>
<keyword evidence="3" id="KW-0677">Repeat</keyword>
<dbReference type="SUPFAM" id="SSF57667">
    <property type="entry name" value="beta-beta-alpha zinc fingers"/>
    <property type="match status" value="1"/>
</dbReference>
<dbReference type="InterPro" id="IPR013087">
    <property type="entry name" value="Znf_C2H2_type"/>
</dbReference>
<evidence type="ECO:0000313" key="11">
    <source>
        <dbReference type="WBParaSite" id="HNAJ_0001343801-mRNA-1"/>
    </source>
</evidence>
<dbReference type="SMART" id="SM00355">
    <property type="entry name" value="ZnF_C2H2"/>
    <property type="match status" value="2"/>
</dbReference>
<evidence type="ECO:0000256" key="8">
    <source>
        <dbReference type="PROSITE-ProRule" id="PRU00042"/>
    </source>
</evidence>
<feature type="region of interest" description="Disordered" evidence="9">
    <location>
        <begin position="214"/>
        <end position="233"/>
    </location>
</feature>
<dbReference type="FunFam" id="3.30.160.60:FF:000125">
    <property type="entry name" value="Putative zinc finger protein 143"/>
    <property type="match status" value="1"/>
</dbReference>
<dbReference type="GO" id="GO:0000978">
    <property type="term" value="F:RNA polymerase II cis-regulatory region sequence-specific DNA binding"/>
    <property type="evidence" value="ECO:0007669"/>
    <property type="project" value="TreeGrafter"/>
</dbReference>
<dbReference type="AlphaFoldDB" id="A0A0R3TZY9"/>
<dbReference type="InterPro" id="IPR036236">
    <property type="entry name" value="Znf_C2H2_sf"/>
</dbReference>
<feature type="region of interest" description="Disordered" evidence="9">
    <location>
        <begin position="57"/>
        <end position="92"/>
    </location>
</feature>
<keyword evidence="6" id="KW-0238">DNA-binding</keyword>